<dbReference type="AlphaFoldDB" id="A0A315XV17"/>
<protein>
    <submittedName>
        <fullName evidence="1">Lysine-N-methylase</fullName>
    </submittedName>
</protein>
<dbReference type="OrthoDB" id="86584at2"/>
<dbReference type="GO" id="GO:0032259">
    <property type="term" value="P:methylation"/>
    <property type="evidence" value="ECO:0007669"/>
    <property type="project" value="UniProtKB-KW"/>
</dbReference>
<keyword evidence="1" id="KW-0808">Transferase</keyword>
<evidence type="ECO:0000313" key="1">
    <source>
        <dbReference type="EMBL" id="PWJ10544.1"/>
    </source>
</evidence>
<accession>A0A315XV17</accession>
<dbReference type="Proteomes" id="UP000245720">
    <property type="component" value="Unassembled WGS sequence"/>
</dbReference>
<reference evidence="1 2" key="1">
    <citation type="submission" date="2018-05" db="EMBL/GenBank/DDBJ databases">
        <title>The Hungate 1000. A catalogue of reference genomes from the rumen microbiome.</title>
        <authorList>
            <person name="Kelly W."/>
        </authorList>
    </citation>
    <scope>NUCLEOTIDE SEQUENCE [LARGE SCALE GENOMIC DNA]</scope>
    <source>
        <strain evidence="1 2">SAb67</strain>
    </source>
</reference>
<keyword evidence="1" id="KW-0489">Methyltransferase</keyword>
<dbReference type="GO" id="GO:0008168">
    <property type="term" value="F:methyltransferase activity"/>
    <property type="evidence" value="ECO:0007669"/>
    <property type="project" value="UniProtKB-KW"/>
</dbReference>
<organism evidence="1 2">
    <name type="scientific">Ruminococcus flavefaciens</name>
    <dbReference type="NCBI Taxonomy" id="1265"/>
    <lineage>
        <taxon>Bacteria</taxon>
        <taxon>Bacillati</taxon>
        <taxon>Bacillota</taxon>
        <taxon>Clostridia</taxon>
        <taxon>Eubacteriales</taxon>
        <taxon>Oscillospiraceae</taxon>
        <taxon>Ruminococcus</taxon>
    </lineage>
</organism>
<comment type="caution">
    <text evidence="1">The sequence shown here is derived from an EMBL/GenBank/DDBJ whole genome shotgun (WGS) entry which is preliminary data.</text>
</comment>
<name>A0A315XV17_RUMFL</name>
<proteinExistence type="predicted"/>
<dbReference type="RefSeq" id="WP_109727602.1">
    <property type="nucleotide sequence ID" value="NZ_QGDI01000013.1"/>
</dbReference>
<gene>
    <name evidence="1" type="ORF">IE37_02899</name>
</gene>
<evidence type="ECO:0000313" key="2">
    <source>
        <dbReference type="Proteomes" id="UP000245720"/>
    </source>
</evidence>
<sequence>MIFRTPTYYRDFRCIAGNCRDSCCKGWEIDIDKETAAYYAGVGGSFGERLRSSIRDGSFLLTADERCPFLNKSGLCDIYTELGGDKLCRICSDHPRYFEWFGSVKEGGVGLCCEAAAELIVSRPFALCEEEVPDETASGEYDEELFSMLIAAREEIFAALADEELSLRESLCRVLDIAEKMQLCIDMPFPDSEEEAPAEEALRGAFDLLSELEPIDEKWQPYIAECSAKLSCSSAPNSGTEPVLRRLGSYFIFRYLLKAVFDGEVLSRAKFAVFSLIVLDRLFRIQGCSDISDCADIAKNYSKETEYCEENMEELLYRLGVDKEFSLRSLKGILACTFGGNMDEF</sequence>
<dbReference type="NCBIfam" id="NF038110">
    <property type="entry name" value="Lys_methyl_FliB"/>
    <property type="match status" value="1"/>
</dbReference>
<dbReference type="EMBL" id="QGDI01000013">
    <property type="protein sequence ID" value="PWJ10544.1"/>
    <property type="molecule type" value="Genomic_DNA"/>
</dbReference>